<dbReference type="PANTHER" id="PTHR30386:SF26">
    <property type="entry name" value="TRANSPORT PROTEIN COMB"/>
    <property type="match status" value="1"/>
</dbReference>
<feature type="domain" description="AprE-like beta-barrel" evidence="11">
    <location>
        <begin position="277"/>
        <end position="369"/>
    </location>
</feature>
<keyword evidence="3 9" id="KW-0813">Transport</keyword>
<accession>A0A089PT18</accession>
<feature type="transmembrane region" description="Helical" evidence="9">
    <location>
        <begin position="21"/>
        <end position="39"/>
    </location>
</feature>
<dbReference type="RefSeq" id="WP_038472078.1">
    <property type="nucleotide sequence ID" value="NZ_CP009451.1"/>
</dbReference>
<keyword evidence="7 9" id="KW-1133">Transmembrane helix</keyword>
<protein>
    <recommendedName>
        <fullName evidence="9">Membrane fusion protein (MFP) family protein</fullName>
    </recommendedName>
</protein>
<dbReference type="Gene3D" id="1.10.287.470">
    <property type="entry name" value="Helix hairpin bin"/>
    <property type="match status" value="1"/>
</dbReference>
<evidence type="ECO:0000256" key="7">
    <source>
        <dbReference type="ARBA" id="ARBA00022989"/>
    </source>
</evidence>
<dbReference type="InterPro" id="IPR058982">
    <property type="entry name" value="Beta-barrel_AprE"/>
</dbReference>
<reference evidence="12 13" key="1">
    <citation type="submission" date="2014-09" db="EMBL/GenBank/DDBJ databases">
        <title>Cedecea neteri SSMD04 Genome Sequencing.</title>
        <authorList>
            <person name="Tan J.-Y."/>
        </authorList>
    </citation>
    <scope>NUCLEOTIDE SEQUENCE [LARGE SCALE GENOMIC DNA]</scope>
    <source>
        <strain evidence="12 13">SSMD04</strain>
    </source>
</reference>
<dbReference type="EMBL" id="CP009451">
    <property type="protein sequence ID" value="AIR03148.1"/>
    <property type="molecule type" value="Genomic_DNA"/>
</dbReference>
<keyword evidence="6 9" id="KW-0812">Transmembrane</keyword>
<dbReference type="Pfam" id="PF26002">
    <property type="entry name" value="Beta-barrel_AprE"/>
    <property type="match status" value="1"/>
</dbReference>
<dbReference type="InterPro" id="IPR050739">
    <property type="entry name" value="MFP"/>
</dbReference>
<dbReference type="PROSITE" id="PS00543">
    <property type="entry name" value="HLYD_FAMILY"/>
    <property type="match status" value="1"/>
</dbReference>
<dbReference type="AlphaFoldDB" id="A0A089PT18"/>
<dbReference type="InterPro" id="IPR010129">
    <property type="entry name" value="T1SS_HlyD"/>
</dbReference>
<dbReference type="PRINTS" id="PR01490">
    <property type="entry name" value="RTXTOXIND"/>
</dbReference>
<dbReference type="Gene3D" id="2.40.50.100">
    <property type="match status" value="1"/>
</dbReference>
<feature type="coiled-coil region" evidence="10">
    <location>
        <begin position="186"/>
        <end position="228"/>
    </location>
</feature>
<evidence type="ECO:0000256" key="3">
    <source>
        <dbReference type="ARBA" id="ARBA00022448"/>
    </source>
</evidence>
<keyword evidence="4 9" id="KW-1003">Cell membrane</keyword>
<dbReference type="NCBIfam" id="TIGR01843">
    <property type="entry name" value="type_I_hlyD"/>
    <property type="match status" value="1"/>
</dbReference>
<dbReference type="Proteomes" id="UP000029481">
    <property type="component" value="Chromosome"/>
</dbReference>
<dbReference type="GO" id="GO:0005886">
    <property type="term" value="C:plasma membrane"/>
    <property type="evidence" value="ECO:0007669"/>
    <property type="project" value="UniProtKB-SubCell"/>
</dbReference>
<evidence type="ECO:0000256" key="8">
    <source>
        <dbReference type="ARBA" id="ARBA00023136"/>
    </source>
</evidence>
<organism evidence="12 13">
    <name type="scientific">Cedecea neteri</name>
    <dbReference type="NCBI Taxonomy" id="158822"/>
    <lineage>
        <taxon>Bacteria</taxon>
        <taxon>Pseudomonadati</taxon>
        <taxon>Pseudomonadota</taxon>
        <taxon>Gammaproteobacteria</taxon>
        <taxon>Enterobacterales</taxon>
        <taxon>Enterobacteriaceae</taxon>
        <taxon>Cedecea</taxon>
    </lineage>
</organism>
<dbReference type="GO" id="GO:0009306">
    <property type="term" value="P:protein secretion"/>
    <property type="evidence" value="ECO:0007669"/>
    <property type="project" value="InterPro"/>
</dbReference>
<dbReference type="PANTHER" id="PTHR30386">
    <property type="entry name" value="MEMBRANE FUSION SUBUNIT OF EMRAB-TOLC MULTIDRUG EFFLUX PUMP"/>
    <property type="match status" value="1"/>
</dbReference>
<evidence type="ECO:0000259" key="11">
    <source>
        <dbReference type="Pfam" id="PF26002"/>
    </source>
</evidence>
<dbReference type="InterPro" id="IPR006144">
    <property type="entry name" value="Secretion_HlyD_CS"/>
</dbReference>
<dbReference type="OrthoDB" id="9775513at2"/>
<evidence type="ECO:0000256" key="2">
    <source>
        <dbReference type="ARBA" id="ARBA00009477"/>
    </source>
</evidence>
<evidence type="ECO:0000256" key="1">
    <source>
        <dbReference type="ARBA" id="ARBA00004377"/>
    </source>
</evidence>
<comment type="similarity">
    <text evidence="2 9">Belongs to the membrane fusion protein (MFP) (TC 8.A.1) family.</text>
</comment>
<comment type="subcellular location">
    <subcellularLocation>
        <location evidence="1 9">Cell inner membrane</location>
        <topology evidence="1 9">Single-pass membrane protein</topology>
    </subcellularLocation>
</comment>
<dbReference type="KEGG" id="cnt:JT31_00435"/>
<dbReference type="SUPFAM" id="SSF111369">
    <property type="entry name" value="HlyD-like secretion proteins"/>
    <property type="match status" value="1"/>
</dbReference>
<evidence type="ECO:0000256" key="5">
    <source>
        <dbReference type="ARBA" id="ARBA00022519"/>
    </source>
</evidence>
<name>A0A089PT18_9ENTR</name>
<sequence length="391" mass="43463">MNDITRYNSRLKEPALPRSSLVAWALGLMLLVFVLWANFFSLDEVTTGSGKVVPSSREQVIQSLEGGILYKLDVHEGDIVERGQVLAQLDRTKTESGVQESESRLHAAMATAARLKAEVGATALVFPDMLAGDSDLVRQETALYESRRSSLEKGVAGLREAVSLVQRELAMTQPLVKQGAASSVEVLRLQRQKNELENKITEMQNQYYVRAREELAKTNEEIETQRSVMRGRTDSLTRLKFTSPVRAIVKGIEVTTVGGVIPPNGKLMTLVPLDDQMLIEAKISPRDVAFIHPGQKALVKITAYDYSIYGGLKGVVTTISPDTLQDEVKRDVYYYRVYIRTDASQLENREGKSFPIFPGMIATVDIKTGSKSVLDYLLKPLNKASEALRER</sequence>
<evidence type="ECO:0000256" key="6">
    <source>
        <dbReference type="ARBA" id="ARBA00022692"/>
    </source>
</evidence>
<keyword evidence="8 9" id="KW-0472">Membrane</keyword>
<evidence type="ECO:0000313" key="13">
    <source>
        <dbReference type="Proteomes" id="UP000029481"/>
    </source>
</evidence>
<evidence type="ECO:0000256" key="10">
    <source>
        <dbReference type="SAM" id="Coils"/>
    </source>
</evidence>
<evidence type="ECO:0000313" key="12">
    <source>
        <dbReference type="EMBL" id="AIR03148.1"/>
    </source>
</evidence>
<evidence type="ECO:0000256" key="9">
    <source>
        <dbReference type="RuleBase" id="RU365093"/>
    </source>
</evidence>
<keyword evidence="13" id="KW-1185">Reference proteome</keyword>
<proteinExistence type="inferred from homology"/>
<evidence type="ECO:0000256" key="4">
    <source>
        <dbReference type="ARBA" id="ARBA00022475"/>
    </source>
</evidence>
<keyword evidence="5 9" id="KW-0997">Cell inner membrane</keyword>
<keyword evidence="10" id="KW-0175">Coiled coil</keyword>
<dbReference type="Gene3D" id="2.40.30.170">
    <property type="match status" value="1"/>
</dbReference>
<gene>
    <name evidence="12" type="ORF">JT31_00435</name>
</gene>